<evidence type="ECO:0000256" key="1">
    <source>
        <dbReference type="SAM" id="MobiDB-lite"/>
    </source>
</evidence>
<sequence length="489" mass="52604">MPKFPDPAKVYSAQPVAPAPSSSPANPPPVPVYQAPPSPAVTPPPPPSPSLPIQGSPFRNLVPLVLLGGAILLLVLLFFVVLPKFKKSSGPITLTYWGLWEPASVMQEVIASYEATHPNIKINYTMQSPKNYRSRLTSAITRRSTDGAAIDTAPDIARIHNTWLPMLRSSLTPAPSTLPLSTLDDYYPVVTQNAVVGGKIYALPLGIDGLALLYNQQMLTELGATPPTDWDAFRKLAVSLTVTNPETKIIERAGAAMGTTGNVEHWSDILGLLTLQSAGTPAAPASKAVQDALTFYTFFSTIDKSWDASQPNSVYAFATGTVAMILAPSWQVAEIKAINPDLKFGVAPAPSLPATQVTWGSYWMEAVPASSANSAAAWEFIQYLSTPEVLQKMYAAASLIHTIGEPYPLISMATLLMDDPLVSPYISQAPNYQSWYLTSRTQDEGINDQLIKYYEDAVNAINNGSSINSITKTLEAGVSQVLAKFPEAK</sequence>
<name>A0A1F5F441_9BACT</name>
<evidence type="ECO:0000256" key="2">
    <source>
        <dbReference type="SAM" id="Phobius"/>
    </source>
</evidence>
<protein>
    <recommendedName>
        <fullName evidence="5">ABC transporter substrate-binding protein</fullName>
    </recommendedName>
</protein>
<evidence type="ECO:0000313" key="4">
    <source>
        <dbReference type="Proteomes" id="UP000176191"/>
    </source>
</evidence>
<dbReference type="InterPro" id="IPR006059">
    <property type="entry name" value="SBP"/>
</dbReference>
<reference evidence="3 4" key="1">
    <citation type="journal article" date="2016" name="Nat. Commun.">
        <title>Thousands of microbial genomes shed light on interconnected biogeochemical processes in an aquifer system.</title>
        <authorList>
            <person name="Anantharaman K."/>
            <person name="Brown C.T."/>
            <person name="Hug L.A."/>
            <person name="Sharon I."/>
            <person name="Castelle C.J."/>
            <person name="Probst A.J."/>
            <person name="Thomas B.C."/>
            <person name="Singh A."/>
            <person name="Wilkins M.J."/>
            <person name="Karaoz U."/>
            <person name="Brodie E.L."/>
            <person name="Williams K.H."/>
            <person name="Hubbard S.S."/>
            <person name="Banfield J.F."/>
        </authorList>
    </citation>
    <scope>NUCLEOTIDE SEQUENCE [LARGE SCALE GENOMIC DNA]</scope>
</reference>
<feature type="transmembrane region" description="Helical" evidence="2">
    <location>
        <begin position="61"/>
        <end position="82"/>
    </location>
</feature>
<dbReference type="Pfam" id="PF01547">
    <property type="entry name" value="SBP_bac_1"/>
    <property type="match status" value="1"/>
</dbReference>
<keyword evidence="2" id="KW-0472">Membrane</keyword>
<dbReference type="AlphaFoldDB" id="A0A1F5F441"/>
<organism evidence="3 4">
    <name type="scientific">Candidatus Collierbacteria bacterium RIFOXYA2_FULL_46_10</name>
    <dbReference type="NCBI Taxonomy" id="1817726"/>
    <lineage>
        <taxon>Bacteria</taxon>
        <taxon>Candidatus Collieribacteriota</taxon>
    </lineage>
</organism>
<gene>
    <name evidence="3" type="ORF">A2228_03030</name>
</gene>
<dbReference type="SUPFAM" id="SSF53850">
    <property type="entry name" value="Periplasmic binding protein-like II"/>
    <property type="match status" value="1"/>
</dbReference>
<keyword evidence="2" id="KW-1133">Transmembrane helix</keyword>
<feature type="compositionally biased region" description="Pro residues" evidence="1">
    <location>
        <begin position="25"/>
        <end position="48"/>
    </location>
</feature>
<dbReference type="PANTHER" id="PTHR43649">
    <property type="entry name" value="ARABINOSE-BINDING PROTEIN-RELATED"/>
    <property type="match status" value="1"/>
</dbReference>
<evidence type="ECO:0000313" key="3">
    <source>
        <dbReference type="EMBL" id="OGD74114.1"/>
    </source>
</evidence>
<dbReference type="Proteomes" id="UP000176191">
    <property type="component" value="Unassembled WGS sequence"/>
</dbReference>
<feature type="region of interest" description="Disordered" evidence="1">
    <location>
        <begin position="1"/>
        <end position="48"/>
    </location>
</feature>
<dbReference type="Gene3D" id="3.40.190.10">
    <property type="entry name" value="Periplasmic binding protein-like II"/>
    <property type="match status" value="1"/>
</dbReference>
<proteinExistence type="predicted"/>
<feature type="compositionally biased region" description="Low complexity" evidence="1">
    <location>
        <begin position="10"/>
        <end position="24"/>
    </location>
</feature>
<dbReference type="EMBL" id="MFAK01000040">
    <property type="protein sequence ID" value="OGD74114.1"/>
    <property type="molecule type" value="Genomic_DNA"/>
</dbReference>
<evidence type="ECO:0008006" key="5">
    <source>
        <dbReference type="Google" id="ProtNLM"/>
    </source>
</evidence>
<dbReference type="InterPro" id="IPR050490">
    <property type="entry name" value="Bact_solute-bd_prot1"/>
</dbReference>
<keyword evidence="2" id="KW-0812">Transmembrane</keyword>
<comment type="caution">
    <text evidence="3">The sequence shown here is derived from an EMBL/GenBank/DDBJ whole genome shotgun (WGS) entry which is preliminary data.</text>
</comment>
<accession>A0A1F5F441</accession>